<dbReference type="EMBL" id="VSRR010048460">
    <property type="protein sequence ID" value="MPC78453.1"/>
    <property type="molecule type" value="Genomic_DNA"/>
</dbReference>
<organism evidence="1 2">
    <name type="scientific">Portunus trituberculatus</name>
    <name type="common">Swimming crab</name>
    <name type="synonym">Neptunus trituberculatus</name>
    <dbReference type="NCBI Taxonomy" id="210409"/>
    <lineage>
        <taxon>Eukaryota</taxon>
        <taxon>Metazoa</taxon>
        <taxon>Ecdysozoa</taxon>
        <taxon>Arthropoda</taxon>
        <taxon>Crustacea</taxon>
        <taxon>Multicrustacea</taxon>
        <taxon>Malacostraca</taxon>
        <taxon>Eumalacostraca</taxon>
        <taxon>Eucarida</taxon>
        <taxon>Decapoda</taxon>
        <taxon>Pleocyemata</taxon>
        <taxon>Brachyura</taxon>
        <taxon>Eubrachyura</taxon>
        <taxon>Portunoidea</taxon>
        <taxon>Portunidae</taxon>
        <taxon>Portuninae</taxon>
        <taxon>Portunus</taxon>
    </lineage>
</organism>
<proteinExistence type="predicted"/>
<comment type="caution">
    <text evidence="1">The sequence shown here is derived from an EMBL/GenBank/DDBJ whole genome shotgun (WGS) entry which is preliminary data.</text>
</comment>
<reference evidence="1 2" key="1">
    <citation type="submission" date="2019-05" db="EMBL/GenBank/DDBJ databases">
        <title>Another draft genome of Portunus trituberculatus and its Hox gene families provides insights of decapod evolution.</title>
        <authorList>
            <person name="Jeong J.-H."/>
            <person name="Song I."/>
            <person name="Kim S."/>
            <person name="Choi T."/>
            <person name="Kim D."/>
            <person name="Ryu S."/>
            <person name="Kim W."/>
        </authorList>
    </citation>
    <scope>NUCLEOTIDE SEQUENCE [LARGE SCALE GENOMIC DNA]</scope>
    <source>
        <tissue evidence="1">Muscle</tissue>
    </source>
</reference>
<gene>
    <name evidence="1" type="ORF">E2C01_072939</name>
</gene>
<evidence type="ECO:0000313" key="1">
    <source>
        <dbReference type="EMBL" id="MPC78453.1"/>
    </source>
</evidence>
<accession>A0A5B7I820</accession>
<dbReference type="Proteomes" id="UP000324222">
    <property type="component" value="Unassembled WGS sequence"/>
</dbReference>
<dbReference type="AlphaFoldDB" id="A0A5B7I820"/>
<protein>
    <submittedName>
        <fullName evidence="1">Uncharacterized protein</fullName>
    </submittedName>
</protein>
<evidence type="ECO:0000313" key="2">
    <source>
        <dbReference type="Proteomes" id="UP000324222"/>
    </source>
</evidence>
<sequence length="105" mass="12075">MLEGKVVLGRDGVTPRARWATDTGRWTGRLSMRVSRCPCTTWRGHGASITQTGHKMITRTAVPGITVPLRHSTSDYTSWLMARKKKEVKRIPREKKHVRKCRYRS</sequence>
<keyword evidence="2" id="KW-1185">Reference proteome</keyword>
<name>A0A5B7I820_PORTR</name>